<evidence type="ECO:0000313" key="3">
    <source>
        <dbReference type="Proteomes" id="UP000023152"/>
    </source>
</evidence>
<feature type="region of interest" description="Disordered" evidence="1">
    <location>
        <begin position="1"/>
        <end position="33"/>
    </location>
</feature>
<evidence type="ECO:0000313" key="2">
    <source>
        <dbReference type="EMBL" id="ETO00285.1"/>
    </source>
</evidence>
<accession>X6LHU1</accession>
<reference evidence="2 3" key="1">
    <citation type="journal article" date="2013" name="Curr. Biol.">
        <title>The Genome of the Foraminiferan Reticulomyxa filosa.</title>
        <authorList>
            <person name="Glockner G."/>
            <person name="Hulsmann N."/>
            <person name="Schleicher M."/>
            <person name="Noegel A.A."/>
            <person name="Eichinger L."/>
            <person name="Gallinger C."/>
            <person name="Pawlowski J."/>
            <person name="Sierra R."/>
            <person name="Euteneuer U."/>
            <person name="Pillet L."/>
            <person name="Moustafa A."/>
            <person name="Platzer M."/>
            <person name="Groth M."/>
            <person name="Szafranski K."/>
            <person name="Schliwa M."/>
        </authorList>
    </citation>
    <scope>NUCLEOTIDE SEQUENCE [LARGE SCALE GENOMIC DNA]</scope>
</reference>
<organism evidence="2 3">
    <name type="scientific">Reticulomyxa filosa</name>
    <dbReference type="NCBI Taxonomy" id="46433"/>
    <lineage>
        <taxon>Eukaryota</taxon>
        <taxon>Sar</taxon>
        <taxon>Rhizaria</taxon>
        <taxon>Retaria</taxon>
        <taxon>Foraminifera</taxon>
        <taxon>Monothalamids</taxon>
        <taxon>Reticulomyxidae</taxon>
        <taxon>Reticulomyxa</taxon>
    </lineage>
</organism>
<keyword evidence="3" id="KW-1185">Reference proteome</keyword>
<protein>
    <submittedName>
        <fullName evidence="2">Uncharacterized protein</fullName>
    </submittedName>
</protein>
<gene>
    <name evidence="2" type="ORF">RFI_37162</name>
</gene>
<sequence length="75" mass="8888">MQNKNEMKKTLKNEKKIKEKKDNVKKDRKKIKKKCKKYVKKRDIVPGNLEEVRMATSTNIIKLDVEVATSWIQQA</sequence>
<evidence type="ECO:0000256" key="1">
    <source>
        <dbReference type="SAM" id="MobiDB-lite"/>
    </source>
</evidence>
<proteinExistence type="predicted"/>
<feature type="compositionally biased region" description="Basic and acidic residues" evidence="1">
    <location>
        <begin position="1"/>
        <end position="25"/>
    </location>
</feature>
<name>X6LHU1_RETFI</name>
<dbReference type="Proteomes" id="UP000023152">
    <property type="component" value="Unassembled WGS sequence"/>
</dbReference>
<dbReference type="AlphaFoldDB" id="X6LHU1"/>
<dbReference type="EMBL" id="ASPP01041460">
    <property type="protein sequence ID" value="ETO00285.1"/>
    <property type="molecule type" value="Genomic_DNA"/>
</dbReference>
<comment type="caution">
    <text evidence="2">The sequence shown here is derived from an EMBL/GenBank/DDBJ whole genome shotgun (WGS) entry which is preliminary data.</text>
</comment>